<proteinExistence type="predicted"/>
<dbReference type="RefSeq" id="WP_164609191.1">
    <property type="nucleotide sequence ID" value="NZ_JAAIKE010000001.1"/>
</dbReference>
<evidence type="ECO:0000259" key="1">
    <source>
        <dbReference type="Pfam" id="PF22262"/>
    </source>
</evidence>
<keyword evidence="3" id="KW-1185">Reference proteome</keyword>
<name>A0A6B3RGU2_9RHOB</name>
<organism evidence="2 3">
    <name type="scientific">Pseudotabrizicola algicola</name>
    <dbReference type="NCBI Taxonomy" id="2709381"/>
    <lineage>
        <taxon>Bacteria</taxon>
        <taxon>Pseudomonadati</taxon>
        <taxon>Pseudomonadota</taxon>
        <taxon>Alphaproteobacteria</taxon>
        <taxon>Rhodobacterales</taxon>
        <taxon>Paracoccaceae</taxon>
        <taxon>Pseudotabrizicola</taxon>
    </lineage>
</organism>
<dbReference type="InterPro" id="IPR053802">
    <property type="entry name" value="DUF6950"/>
</dbReference>
<protein>
    <recommendedName>
        <fullName evidence="1">DUF6950 domain-containing protein</fullName>
    </recommendedName>
</protein>
<evidence type="ECO:0000313" key="3">
    <source>
        <dbReference type="Proteomes" id="UP000481421"/>
    </source>
</evidence>
<sequence>MTPFDAALAAMEHPWRWGTHDCCASACSAFALLRGVDPMLPLRGCYASANEASELIEAWGGWESMTEILGAMAGLRPCAGGAGAIGLHRGGRSHSLVFGIGAGLWAGKSLRGMEVVKTVERAWI</sequence>
<reference evidence="2 3" key="1">
    <citation type="submission" date="2020-02" db="EMBL/GenBank/DDBJ databases">
        <title>Rhodobacter algicola sp. nov., isolated from microalga culture.</title>
        <authorList>
            <person name="Park C.-Y."/>
        </authorList>
    </citation>
    <scope>NUCLEOTIDE SEQUENCE [LARGE SCALE GENOMIC DNA]</scope>
    <source>
        <strain evidence="2 3">ETT8</strain>
    </source>
</reference>
<dbReference type="EMBL" id="JAAIKE010000001">
    <property type="protein sequence ID" value="NEX45180.1"/>
    <property type="molecule type" value="Genomic_DNA"/>
</dbReference>
<gene>
    <name evidence="2" type="ORF">G3572_03110</name>
</gene>
<dbReference type="Pfam" id="PF22262">
    <property type="entry name" value="DUF6950"/>
    <property type="match status" value="1"/>
</dbReference>
<comment type="caution">
    <text evidence="2">The sequence shown here is derived from an EMBL/GenBank/DDBJ whole genome shotgun (WGS) entry which is preliminary data.</text>
</comment>
<accession>A0A6B3RGU2</accession>
<dbReference type="AlphaFoldDB" id="A0A6B3RGU2"/>
<dbReference type="Proteomes" id="UP000481421">
    <property type="component" value="Unassembled WGS sequence"/>
</dbReference>
<feature type="domain" description="DUF6950" evidence="1">
    <location>
        <begin position="9"/>
        <end position="123"/>
    </location>
</feature>
<evidence type="ECO:0000313" key="2">
    <source>
        <dbReference type="EMBL" id="NEX45180.1"/>
    </source>
</evidence>